<dbReference type="AlphaFoldDB" id="A0AAJ0FY72"/>
<sequence length="497" mass="54604">MPGVPSSRGCESCRKRKKKCDLAQPSCARCMRLKIPCVGSGKQRFKFQPAVTTVSTETNFVANTPLSEVQTVSCDVLYGFAEPSRPLYNEVTIGCGSFVSTLVISDPRYDVTNLGGFLEQIPQRLGRNKALDACAKAFAGTMASTRKNKVDVQALTDYGHGLRVLRTYLMDPVMAKMPETLVATFLLTLCQACLGDTDQNYAVHLRGLALLVENATLDEWKDPFHGEVLVAAAFGIVLAGITDPKIKVCPSIIDIANMVYGPTPDPLFSKGLEARSLQLDHLVRFSVYMKEPELHVAEMQSSYSLMILDARRVSKFVNDFLDDQSSEGSDPIPLDAPTSLLKTYFTQEGLNMMLLALVFILNKLLRLADPLDFALHEDAEFISAECLKAARRSLKFKPLGCMVTPLVLGVTWSSSVNVNQKEEASRLLDEFRYDLIGFKFIKLSVQLEERYRIVESRLGRVHGKFLGLDEELGDCGGQCPSSTSGASGASETGCCVM</sequence>
<dbReference type="Gene3D" id="4.10.240.10">
    <property type="entry name" value="Zn(2)-C6 fungal-type DNA-binding domain"/>
    <property type="match status" value="1"/>
</dbReference>
<protein>
    <recommendedName>
        <fullName evidence="2">Zn(2)-C6 fungal-type domain-containing protein</fullName>
    </recommendedName>
</protein>
<feature type="domain" description="Zn(2)-C6 fungal-type" evidence="2">
    <location>
        <begin position="9"/>
        <end position="38"/>
    </location>
</feature>
<reference evidence="3" key="1">
    <citation type="submission" date="2023-06" db="EMBL/GenBank/DDBJ databases">
        <title>Conoideocrella luteorostrata (Hypocreales: Clavicipitaceae), a potential biocontrol fungus for elongate hemlock scale in United States Christmas tree production areas.</title>
        <authorList>
            <person name="Barrett H."/>
            <person name="Lovett B."/>
            <person name="Macias A.M."/>
            <person name="Stajich J.E."/>
            <person name="Kasson M.T."/>
        </authorList>
    </citation>
    <scope>NUCLEOTIDE SEQUENCE</scope>
    <source>
        <strain evidence="3">ARSEF 14590</strain>
    </source>
</reference>
<dbReference type="PROSITE" id="PS00463">
    <property type="entry name" value="ZN2_CY6_FUNGAL_1"/>
    <property type="match status" value="1"/>
</dbReference>
<dbReference type="SUPFAM" id="SSF57701">
    <property type="entry name" value="Zn2/Cys6 DNA-binding domain"/>
    <property type="match status" value="1"/>
</dbReference>
<dbReference type="InterPro" id="IPR036864">
    <property type="entry name" value="Zn2-C6_fun-type_DNA-bd_sf"/>
</dbReference>
<keyword evidence="1" id="KW-0539">Nucleus</keyword>
<dbReference type="PROSITE" id="PS50048">
    <property type="entry name" value="ZN2_CY6_FUNGAL_2"/>
    <property type="match status" value="1"/>
</dbReference>
<dbReference type="InterPro" id="IPR001138">
    <property type="entry name" value="Zn2Cys6_DnaBD"/>
</dbReference>
<dbReference type="SMART" id="SM00066">
    <property type="entry name" value="GAL4"/>
    <property type="match status" value="1"/>
</dbReference>
<dbReference type="CDD" id="cd00067">
    <property type="entry name" value="GAL4"/>
    <property type="match status" value="1"/>
</dbReference>
<dbReference type="PANTHER" id="PTHR38111">
    <property type="entry name" value="ZN(2)-C6 FUNGAL-TYPE DOMAIN-CONTAINING PROTEIN-RELATED"/>
    <property type="match status" value="1"/>
</dbReference>
<dbReference type="EMBL" id="JASWJB010000007">
    <property type="protein sequence ID" value="KAK2616309.1"/>
    <property type="molecule type" value="Genomic_DNA"/>
</dbReference>
<evidence type="ECO:0000313" key="3">
    <source>
        <dbReference type="EMBL" id="KAK2616309.1"/>
    </source>
</evidence>
<dbReference type="GO" id="GO:0000981">
    <property type="term" value="F:DNA-binding transcription factor activity, RNA polymerase II-specific"/>
    <property type="evidence" value="ECO:0007669"/>
    <property type="project" value="InterPro"/>
</dbReference>
<dbReference type="Proteomes" id="UP001251528">
    <property type="component" value="Unassembled WGS sequence"/>
</dbReference>
<accession>A0AAJ0FY72</accession>
<dbReference type="GO" id="GO:0008270">
    <property type="term" value="F:zinc ion binding"/>
    <property type="evidence" value="ECO:0007669"/>
    <property type="project" value="InterPro"/>
</dbReference>
<dbReference type="InterPro" id="IPR053178">
    <property type="entry name" value="Osmoadaptation_assoc"/>
</dbReference>
<dbReference type="PANTHER" id="PTHR38111:SF11">
    <property type="entry name" value="TRANSCRIPTION FACTOR DOMAIN-CONTAINING PROTEIN-RELATED"/>
    <property type="match status" value="1"/>
</dbReference>
<dbReference type="Pfam" id="PF00172">
    <property type="entry name" value="Zn_clus"/>
    <property type="match status" value="1"/>
</dbReference>
<gene>
    <name evidence="3" type="ORF">QQS21_000743</name>
</gene>
<keyword evidence="4" id="KW-1185">Reference proteome</keyword>
<evidence type="ECO:0000313" key="4">
    <source>
        <dbReference type="Proteomes" id="UP001251528"/>
    </source>
</evidence>
<evidence type="ECO:0000259" key="2">
    <source>
        <dbReference type="PROSITE" id="PS50048"/>
    </source>
</evidence>
<evidence type="ECO:0000256" key="1">
    <source>
        <dbReference type="ARBA" id="ARBA00023242"/>
    </source>
</evidence>
<name>A0AAJ0FY72_9HYPO</name>
<proteinExistence type="predicted"/>
<organism evidence="3 4">
    <name type="scientific">Conoideocrella luteorostrata</name>
    <dbReference type="NCBI Taxonomy" id="1105319"/>
    <lineage>
        <taxon>Eukaryota</taxon>
        <taxon>Fungi</taxon>
        <taxon>Dikarya</taxon>
        <taxon>Ascomycota</taxon>
        <taxon>Pezizomycotina</taxon>
        <taxon>Sordariomycetes</taxon>
        <taxon>Hypocreomycetidae</taxon>
        <taxon>Hypocreales</taxon>
        <taxon>Clavicipitaceae</taxon>
        <taxon>Conoideocrella</taxon>
    </lineage>
</organism>
<comment type="caution">
    <text evidence="3">The sequence shown here is derived from an EMBL/GenBank/DDBJ whole genome shotgun (WGS) entry which is preliminary data.</text>
</comment>